<accession>A0A7I4YM51</accession>
<reference evidence="3" key="1">
    <citation type="submission" date="2020-12" db="UniProtKB">
        <authorList>
            <consortium name="WormBaseParasite"/>
        </authorList>
    </citation>
    <scope>IDENTIFICATION</scope>
    <source>
        <strain evidence="3">MHco3</strain>
    </source>
</reference>
<dbReference type="AlphaFoldDB" id="A0A7I4YM51"/>
<evidence type="ECO:0000256" key="1">
    <source>
        <dbReference type="SAM" id="MobiDB-lite"/>
    </source>
</evidence>
<dbReference type="Proteomes" id="UP000025227">
    <property type="component" value="Unplaced"/>
</dbReference>
<organism evidence="2 3">
    <name type="scientific">Haemonchus contortus</name>
    <name type="common">Barber pole worm</name>
    <dbReference type="NCBI Taxonomy" id="6289"/>
    <lineage>
        <taxon>Eukaryota</taxon>
        <taxon>Metazoa</taxon>
        <taxon>Ecdysozoa</taxon>
        <taxon>Nematoda</taxon>
        <taxon>Chromadorea</taxon>
        <taxon>Rhabditida</taxon>
        <taxon>Rhabditina</taxon>
        <taxon>Rhabditomorpha</taxon>
        <taxon>Strongyloidea</taxon>
        <taxon>Trichostrongylidae</taxon>
        <taxon>Haemonchus</taxon>
    </lineage>
</organism>
<evidence type="ECO:0000313" key="2">
    <source>
        <dbReference type="Proteomes" id="UP000025227"/>
    </source>
</evidence>
<feature type="compositionally biased region" description="Polar residues" evidence="1">
    <location>
        <begin position="64"/>
        <end position="78"/>
    </location>
</feature>
<proteinExistence type="predicted"/>
<dbReference type="WBParaSite" id="HCON_00119090-00001">
    <property type="protein sequence ID" value="HCON_00119090-00001"/>
    <property type="gene ID" value="HCON_00119090"/>
</dbReference>
<evidence type="ECO:0000313" key="3">
    <source>
        <dbReference type="WBParaSite" id="HCON_00119090-00001"/>
    </source>
</evidence>
<keyword evidence="2" id="KW-1185">Reference proteome</keyword>
<name>A0A7I4YM51_HAECO</name>
<sequence length="107" mass="11728">MVALSEQRITGDQLPGNAEMTQATDRLNHSLGIDEILKRERTSEHNVFRKKTRGGERTAFPGNVPTQRITPGSDQSSRIKLKGALPDVMATASQSHSRKSQAFPGTQ</sequence>
<feature type="region of interest" description="Disordered" evidence="1">
    <location>
        <begin position="46"/>
        <end position="107"/>
    </location>
</feature>
<protein>
    <submittedName>
        <fullName evidence="3">Uncharacterized protein</fullName>
    </submittedName>
</protein>